<accession>A0AAE9IFT1</accession>
<organism evidence="1 2">
    <name type="scientific">Paenibacillus polymyxa</name>
    <name type="common">Bacillus polymyxa</name>
    <dbReference type="NCBI Taxonomy" id="1406"/>
    <lineage>
        <taxon>Bacteria</taxon>
        <taxon>Bacillati</taxon>
        <taxon>Bacillota</taxon>
        <taxon>Bacilli</taxon>
        <taxon>Bacillales</taxon>
        <taxon>Paenibacillaceae</taxon>
        <taxon>Paenibacillus</taxon>
    </lineage>
</organism>
<dbReference type="RefSeq" id="WP_250260980.1">
    <property type="nucleotide sequence ID" value="NZ_CP097770.1"/>
</dbReference>
<proteinExistence type="predicted"/>
<dbReference type="AlphaFoldDB" id="A0AAE9IFT1"/>
<dbReference type="EMBL" id="CP097770">
    <property type="protein sequence ID" value="URJ51256.1"/>
    <property type="molecule type" value="Genomic_DNA"/>
</dbReference>
<evidence type="ECO:0000313" key="1">
    <source>
        <dbReference type="EMBL" id="URJ51256.1"/>
    </source>
</evidence>
<dbReference type="Proteomes" id="UP001055784">
    <property type="component" value="Chromosome"/>
</dbReference>
<sequence length="93" mass="9956">MSKGLPTIEHERNFGRDFVYVESSVGWPILQGSKPISEDSDDPIEAGASAIVSAFDEVVAQGLFVGKSIRLHSNVPGAADRALQIINVTEEST</sequence>
<evidence type="ECO:0000313" key="2">
    <source>
        <dbReference type="Proteomes" id="UP001055784"/>
    </source>
</evidence>
<protein>
    <submittedName>
        <fullName evidence="1">Uncharacterized protein</fullName>
    </submittedName>
</protein>
<gene>
    <name evidence="1" type="ORF">MF626_000663</name>
</gene>
<reference evidence="1" key="1">
    <citation type="submission" date="2022-11" db="EMBL/GenBank/DDBJ databases">
        <authorList>
            <person name="Vasilchenko N.G."/>
            <person name="Prazdnova E.V."/>
            <person name="Gorovtsov A.V."/>
            <person name="Chistyakov V.A."/>
            <person name="Pak M.L."/>
        </authorList>
    </citation>
    <scope>NUCLEOTIDE SEQUENCE</scope>
    <source>
        <strain evidence="1">R 4.5</strain>
    </source>
</reference>
<name>A0AAE9IFT1_PAEPO</name>